<dbReference type="EMBL" id="FNFL01000003">
    <property type="protein sequence ID" value="SDK13862.1"/>
    <property type="molecule type" value="Genomic_DNA"/>
</dbReference>
<dbReference type="GO" id="GO:0005886">
    <property type="term" value="C:plasma membrane"/>
    <property type="evidence" value="ECO:0007669"/>
    <property type="project" value="UniProtKB-SubCell"/>
</dbReference>
<feature type="region of interest" description="Disordered" evidence="1">
    <location>
        <begin position="28"/>
        <end position="52"/>
    </location>
</feature>
<feature type="domain" description="TcaA second" evidence="4">
    <location>
        <begin position="84"/>
        <end position="182"/>
    </location>
</feature>
<accession>A0A1G8ZFH8</accession>
<evidence type="ECO:0000313" key="8">
    <source>
        <dbReference type="Proteomes" id="UP000198694"/>
    </source>
</evidence>
<feature type="domain" description="Zinc-ribbon" evidence="3">
    <location>
        <begin position="3"/>
        <end position="24"/>
    </location>
</feature>
<keyword evidence="2" id="KW-1133">Transmembrane helix</keyword>
<evidence type="ECO:0000313" key="7">
    <source>
        <dbReference type="EMBL" id="SDK13862.1"/>
    </source>
</evidence>
<dbReference type="InterPro" id="IPR056902">
    <property type="entry name" value="NTF2_YvbJ"/>
</dbReference>
<dbReference type="InterPro" id="IPR054529">
    <property type="entry name" value="TcaA_2nd"/>
</dbReference>
<gene>
    <name evidence="7" type="ORF">SAMN05216243_1981</name>
</gene>
<evidence type="ECO:0000256" key="1">
    <source>
        <dbReference type="SAM" id="MobiDB-lite"/>
    </source>
</evidence>
<keyword evidence="2" id="KW-0812">Transmembrane</keyword>
<feature type="domain" description="TcaA 4th" evidence="5">
    <location>
        <begin position="263"/>
        <end position="330"/>
    </location>
</feature>
<dbReference type="RefSeq" id="WP_093213530.1">
    <property type="nucleotide sequence ID" value="NZ_FNFL01000003.1"/>
</dbReference>
<evidence type="ECO:0000259" key="4">
    <source>
        <dbReference type="Pfam" id="PF22813"/>
    </source>
</evidence>
<name>A0A1G8ZFH8_9BACI</name>
<dbReference type="InterPro" id="IPR026870">
    <property type="entry name" value="Zinc_ribbon_dom"/>
</dbReference>
<dbReference type="OrthoDB" id="1682769at2"/>
<dbReference type="InterPro" id="IPR054530">
    <property type="entry name" value="TcaA_4th"/>
</dbReference>
<keyword evidence="2" id="KW-0472">Membrane</keyword>
<dbReference type="Pfam" id="PF25155">
    <property type="entry name" value="NTF2_YvbJ"/>
    <property type="match status" value="1"/>
</dbReference>
<reference evidence="7 8" key="1">
    <citation type="submission" date="2016-10" db="EMBL/GenBank/DDBJ databases">
        <authorList>
            <person name="de Groot N.N."/>
        </authorList>
    </citation>
    <scope>NUCLEOTIDE SEQUENCE [LARGE SCALE GENOMIC DNA]</scope>
    <source>
        <strain evidence="7 8">CGMCC 1.6502</strain>
    </source>
</reference>
<protein>
    <submittedName>
        <fullName evidence="7">Uncharacterized membrane protein YvbJ</fullName>
    </submittedName>
</protein>
<dbReference type="Pfam" id="PF22820">
    <property type="entry name" value="TcaA_3rd_4th"/>
    <property type="match status" value="1"/>
</dbReference>
<evidence type="ECO:0000259" key="3">
    <source>
        <dbReference type="Pfam" id="PF13240"/>
    </source>
</evidence>
<dbReference type="PANTHER" id="PTHR40038">
    <property type="entry name" value="MEMBRANE-ASSOCIATED PROTEIN TCAA"/>
    <property type="match status" value="1"/>
</dbReference>
<evidence type="ECO:0000259" key="6">
    <source>
        <dbReference type="Pfam" id="PF25155"/>
    </source>
</evidence>
<evidence type="ECO:0000256" key="2">
    <source>
        <dbReference type="SAM" id="Phobius"/>
    </source>
</evidence>
<feature type="domain" description="YvbJ-like NTF2-like" evidence="6">
    <location>
        <begin position="344"/>
        <end position="465"/>
    </location>
</feature>
<organism evidence="7 8">
    <name type="scientific">Sediminibacillus albus</name>
    <dbReference type="NCBI Taxonomy" id="407036"/>
    <lineage>
        <taxon>Bacteria</taxon>
        <taxon>Bacillati</taxon>
        <taxon>Bacillota</taxon>
        <taxon>Bacilli</taxon>
        <taxon>Bacillales</taxon>
        <taxon>Bacillaceae</taxon>
        <taxon>Sediminibacillus</taxon>
    </lineage>
</organism>
<dbReference type="PANTHER" id="PTHR40038:SF1">
    <property type="entry name" value="MEMBRANE-ASSOCIATED PROTEIN TCAA"/>
    <property type="match status" value="1"/>
</dbReference>
<feature type="transmembrane region" description="Helical" evidence="2">
    <location>
        <begin position="59"/>
        <end position="77"/>
    </location>
</feature>
<sequence>MKFCKECGSELKPHVKFCPACGSAVSHGGQQDNQQSTTNRPAPQPIKPKTPWTKKQKRLGIGTIAIIILLSIGYQIGASLTSEKRLVQNFSEALEEGDAGEITKLLSKGEKNLDVNEQNVNRMIEFLENNPSYYDYVMDTLLSQTEKSSDSVQANTDDYPAVFSVAKTGKTGLIFDRYEISVLPFYLNIHTNYAGTKILVDGEEVAISDSGDFSIEHGPLMPGTYPVKAVYQDDYTTLETSRTVDLADPNSTVSSLDLYLEGESVSFHAENMDIAQKATLFINGKKAGQLEESFGPVSMDGSQKAYAELEFPWGTIKTKETAIEDNYLQVEAESILTEEAAQAIQSALYQYAQDWADAYRSLDESKFTNTTDQYMEYVEEDFSSMRDYDRKWKGEFTKGLVDEDSYSLSTNEDGQYLVSVNTSLFYDSATYDEGEDPSTSVNENNWNYTLVYDEDSEAWLIDDYYSLYFGFEMENSKRIDK</sequence>
<evidence type="ECO:0000259" key="5">
    <source>
        <dbReference type="Pfam" id="PF22820"/>
    </source>
</evidence>
<keyword evidence="8" id="KW-1185">Reference proteome</keyword>
<dbReference type="Pfam" id="PF22813">
    <property type="entry name" value="TcaA_2nd"/>
    <property type="match status" value="1"/>
</dbReference>
<proteinExistence type="predicted"/>
<dbReference type="Pfam" id="PF13240">
    <property type="entry name" value="Zn_Ribbon_1"/>
    <property type="match status" value="1"/>
</dbReference>
<dbReference type="AlphaFoldDB" id="A0A1G8ZFH8"/>
<dbReference type="Proteomes" id="UP000198694">
    <property type="component" value="Unassembled WGS sequence"/>
</dbReference>
<dbReference type="STRING" id="407036.SAMN05216243_1981"/>
<feature type="compositionally biased region" description="Polar residues" evidence="1">
    <location>
        <begin position="28"/>
        <end position="41"/>
    </location>
</feature>